<feature type="compositionally biased region" description="Polar residues" evidence="1">
    <location>
        <begin position="43"/>
        <end position="63"/>
    </location>
</feature>
<protein>
    <recommendedName>
        <fullName evidence="5">Ribosomal RNA-processing protein 36</fullName>
    </recommendedName>
</protein>
<dbReference type="AlphaFoldDB" id="A0A316VFV8"/>
<keyword evidence="4" id="KW-1185">Reference proteome</keyword>
<dbReference type="InParanoid" id="A0A316VFV8"/>
<evidence type="ECO:0000313" key="3">
    <source>
        <dbReference type="EMBL" id="PWN36204.1"/>
    </source>
</evidence>
<evidence type="ECO:0000256" key="2">
    <source>
        <dbReference type="SAM" id="SignalP"/>
    </source>
</evidence>
<organism evidence="3 4">
    <name type="scientific">Meira miltonrushii</name>
    <dbReference type="NCBI Taxonomy" id="1280837"/>
    <lineage>
        <taxon>Eukaryota</taxon>
        <taxon>Fungi</taxon>
        <taxon>Dikarya</taxon>
        <taxon>Basidiomycota</taxon>
        <taxon>Ustilaginomycotina</taxon>
        <taxon>Exobasidiomycetes</taxon>
        <taxon>Exobasidiales</taxon>
        <taxon>Brachybasidiaceae</taxon>
        <taxon>Meira</taxon>
    </lineage>
</organism>
<feature type="chain" id="PRO_5016240443" description="Ribosomal RNA-processing protein 36" evidence="2">
    <location>
        <begin position="17"/>
        <end position="253"/>
    </location>
</feature>
<feature type="compositionally biased region" description="Polar residues" evidence="1">
    <location>
        <begin position="89"/>
        <end position="104"/>
    </location>
</feature>
<dbReference type="GeneID" id="37023193"/>
<proteinExistence type="predicted"/>
<dbReference type="EMBL" id="KZ819603">
    <property type="protein sequence ID" value="PWN36204.1"/>
    <property type="molecule type" value="Genomic_DNA"/>
</dbReference>
<evidence type="ECO:0000313" key="4">
    <source>
        <dbReference type="Proteomes" id="UP000245771"/>
    </source>
</evidence>
<accession>A0A316VFV8</accession>
<sequence>MHLRHIVFLLIRPSFSASPPRDTAQNSADHTIDLELRLALPASSQTANVPQHSTSTHIISPTRSRPKKKSEAERGASKGSIEEAVGITRSETSLTDAHPMTQPSNQVHSETEAAIAASPMHKNQLPTEVLSITPFLVGTQQKNANTKRKPSEKYRQKKLLKQKLKRQRLKEEGGEVQEAFQVKERGYAKKARSKLRNDPVKLEEYRKYHRLAARRNYQEKKKDPVAFAAFIKMKSERSTKRKQMLRAKNRDPS</sequence>
<dbReference type="Proteomes" id="UP000245771">
    <property type="component" value="Unassembled WGS sequence"/>
</dbReference>
<gene>
    <name evidence="3" type="ORF">FA14DRAFT_184859</name>
</gene>
<evidence type="ECO:0000256" key="1">
    <source>
        <dbReference type="SAM" id="MobiDB-lite"/>
    </source>
</evidence>
<feature type="signal peptide" evidence="2">
    <location>
        <begin position="1"/>
        <end position="16"/>
    </location>
</feature>
<feature type="region of interest" description="Disordered" evidence="1">
    <location>
        <begin position="43"/>
        <end position="104"/>
    </location>
</feature>
<dbReference type="RefSeq" id="XP_025356506.1">
    <property type="nucleotide sequence ID" value="XM_025501412.1"/>
</dbReference>
<evidence type="ECO:0008006" key="5">
    <source>
        <dbReference type="Google" id="ProtNLM"/>
    </source>
</evidence>
<name>A0A316VFV8_9BASI</name>
<keyword evidence="2" id="KW-0732">Signal</keyword>
<reference evidence="3 4" key="1">
    <citation type="journal article" date="2018" name="Mol. Biol. Evol.">
        <title>Broad Genomic Sampling Reveals a Smut Pathogenic Ancestry of the Fungal Clade Ustilaginomycotina.</title>
        <authorList>
            <person name="Kijpornyongpan T."/>
            <person name="Mondo S.J."/>
            <person name="Barry K."/>
            <person name="Sandor L."/>
            <person name="Lee J."/>
            <person name="Lipzen A."/>
            <person name="Pangilinan J."/>
            <person name="LaButti K."/>
            <person name="Hainaut M."/>
            <person name="Henrissat B."/>
            <person name="Grigoriev I.V."/>
            <person name="Spatafora J.W."/>
            <person name="Aime M.C."/>
        </authorList>
    </citation>
    <scope>NUCLEOTIDE SEQUENCE [LARGE SCALE GENOMIC DNA]</scope>
    <source>
        <strain evidence="3 4">MCA 3882</strain>
    </source>
</reference>